<reference evidence="3 5" key="2">
    <citation type="submission" date="2018-03" db="EMBL/GenBank/DDBJ databases">
        <authorList>
            <person name="Keele B.F."/>
        </authorList>
    </citation>
    <scope>NUCLEOTIDE SEQUENCE [LARGE SCALE GENOMIC DNA]</scope>
    <source>
        <strain evidence="3">ZCTH4_d</strain>
    </source>
</reference>
<evidence type="ECO:0000256" key="1">
    <source>
        <dbReference type="SAM" id="MobiDB-lite"/>
    </source>
</evidence>
<accession>A0A150M8U6</accession>
<organism evidence="2 4">
    <name type="scientific">Caldibacillus debilis</name>
    <dbReference type="NCBI Taxonomy" id="301148"/>
    <lineage>
        <taxon>Bacteria</taxon>
        <taxon>Bacillati</taxon>
        <taxon>Bacillota</taxon>
        <taxon>Bacilli</taxon>
        <taxon>Bacillales</taxon>
        <taxon>Bacillaceae</taxon>
        <taxon>Caldibacillus</taxon>
    </lineage>
</organism>
<evidence type="ECO:0000313" key="2">
    <source>
        <dbReference type="EMBL" id="KYD20977.1"/>
    </source>
</evidence>
<dbReference type="STRING" id="301148.B4135_0224"/>
<comment type="caution">
    <text evidence="2">The sequence shown here is derived from an EMBL/GenBank/DDBJ whole genome shotgun (WGS) entry which is preliminary data.</text>
</comment>
<dbReference type="EMBL" id="QEWE01000011">
    <property type="protein sequence ID" value="REJ30265.1"/>
    <property type="molecule type" value="Genomic_DNA"/>
</dbReference>
<protein>
    <submittedName>
        <fullName evidence="2">Uncharacterized protein</fullName>
    </submittedName>
</protein>
<feature type="compositionally biased region" description="Basic residues" evidence="1">
    <location>
        <begin position="71"/>
        <end position="86"/>
    </location>
</feature>
<dbReference type="AlphaFoldDB" id="A0A150M8U6"/>
<name>A0A150M8U6_9BACI</name>
<reference evidence="2 4" key="1">
    <citation type="submission" date="2016-01" db="EMBL/GenBank/DDBJ databases">
        <title>Draft Genome Sequences of Seven Thermophilic Sporeformers Isolated from Foods.</title>
        <authorList>
            <person name="Berendsen E.M."/>
            <person name="Wells-Bennik M.H."/>
            <person name="Krawcyk A.O."/>
            <person name="De Jong A."/>
            <person name="Holsappel S."/>
            <person name="Eijlander R.T."/>
            <person name="Kuipers O.P."/>
        </authorList>
    </citation>
    <scope>NUCLEOTIDE SEQUENCE [LARGE SCALE GENOMIC DNA]</scope>
    <source>
        <strain evidence="2 4">B4135</strain>
    </source>
</reference>
<dbReference type="Proteomes" id="UP000075683">
    <property type="component" value="Unassembled WGS sequence"/>
</dbReference>
<gene>
    <name evidence="2" type="ORF">B4135_0224</name>
    <name evidence="3" type="ORF">C6P37_03910</name>
</gene>
<evidence type="ECO:0000313" key="5">
    <source>
        <dbReference type="Proteomes" id="UP000257014"/>
    </source>
</evidence>
<evidence type="ECO:0000313" key="4">
    <source>
        <dbReference type="Proteomes" id="UP000075683"/>
    </source>
</evidence>
<sequence length="115" mass="12256">MTKSGKKASGRNPVFPEKEKSRGPRENPFGKGPGTKGRERHCPAGGNKKPLPAKTGTSGQIRKGAFPADKPKKRGRQTGTRRKLAAKGRETGMPQPAFSAAKRQVLPAMPQAGEI</sequence>
<feature type="region of interest" description="Disordered" evidence="1">
    <location>
        <begin position="1"/>
        <end position="115"/>
    </location>
</feature>
<evidence type="ECO:0000313" key="3">
    <source>
        <dbReference type="EMBL" id="REJ30265.1"/>
    </source>
</evidence>
<dbReference type="EMBL" id="LQYT01000025">
    <property type="protein sequence ID" value="KYD20977.1"/>
    <property type="molecule type" value="Genomic_DNA"/>
</dbReference>
<feature type="compositionally biased region" description="Basic and acidic residues" evidence="1">
    <location>
        <begin position="16"/>
        <end position="25"/>
    </location>
</feature>
<dbReference type="Proteomes" id="UP000257014">
    <property type="component" value="Unassembled WGS sequence"/>
</dbReference>
<proteinExistence type="predicted"/>